<evidence type="ECO:0000313" key="3">
    <source>
        <dbReference type="Proteomes" id="UP000663929"/>
    </source>
</evidence>
<evidence type="ECO:0000313" key="2">
    <source>
        <dbReference type="EMBL" id="QTD51438.1"/>
    </source>
</evidence>
<sequence>MEVRFTYEDGDILRGLKLMHQSLGVIKRISLLMLGIVVVFGLLLYLQFPDVKRFLIFYVPVLLFGGLFLWLLKFSQLKAGQAMMKQMPFYTGETAFLFGDEGVRVTGQGGDLELKWGFFLGFSEGPETLLLWPGYSQAYMVPLAYCAPGERELLLSLVKNHLEPYNPQPIAIHPKGNPKTLNRVIVVLMVLVVVLFALLQVLRHRAHPYEEDHPHLYRSGIAPLPWLPDFRGKVENGASLELADAWIEYAVFQHVYRSIYPEAWDDGHGYDRLAAMAEGFRIFYWTQIIEAEMASSGYYGPWGRYGEETLRQVVAHYRKLGLPEVAEALETDIGAELSETSGLKFLAVMDRASAARIRFFREHPELFPFDRPVPIDPEPHH</sequence>
<protein>
    <submittedName>
        <fullName evidence="2">YcxB family protein</fullName>
    </submittedName>
</protein>
<dbReference type="RefSeq" id="WP_237381565.1">
    <property type="nucleotide sequence ID" value="NZ_CP071793.1"/>
</dbReference>
<evidence type="ECO:0000256" key="1">
    <source>
        <dbReference type="SAM" id="Phobius"/>
    </source>
</evidence>
<reference evidence="2" key="1">
    <citation type="submission" date="2021-03" db="EMBL/GenBank/DDBJ databases">
        <title>Acanthopleuribacteraceae sp. M133.</title>
        <authorList>
            <person name="Wang G."/>
        </authorList>
    </citation>
    <scope>NUCLEOTIDE SEQUENCE</scope>
    <source>
        <strain evidence="2">M133</strain>
    </source>
</reference>
<name>A0A8A4TR00_SULCO</name>
<organism evidence="2 3">
    <name type="scientific">Sulfidibacter corallicola</name>
    <dbReference type="NCBI Taxonomy" id="2818388"/>
    <lineage>
        <taxon>Bacteria</taxon>
        <taxon>Pseudomonadati</taxon>
        <taxon>Acidobacteriota</taxon>
        <taxon>Holophagae</taxon>
        <taxon>Acanthopleuribacterales</taxon>
        <taxon>Acanthopleuribacteraceae</taxon>
        <taxon>Sulfidibacter</taxon>
    </lineage>
</organism>
<keyword evidence="1" id="KW-0812">Transmembrane</keyword>
<proteinExistence type="predicted"/>
<keyword evidence="1" id="KW-1133">Transmembrane helix</keyword>
<feature type="transmembrane region" description="Helical" evidence="1">
    <location>
        <begin position="54"/>
        <end position="74"/>
    </location>
</feature>
<dbReference type="KEGG" id="scor:J3U87_03120"/>
<gene>
    <name evidence="2" type="ORF">J3U87_03120</name>
</gene>
<feature type="transmembrane region" description="Helical" evidence="1">
    <location>
        <begin position="29"/>
        <end position="48"/>
    </location>
</feature>
<dbReference type="AlphaFoldDB" id="A0A8A4TR00"/>
<keyword evidence="3" id="KW-1185">Reference proteome</keyword>
<dbReference type="Proteomes" id="UP000663929">
    <property type="component" value="Chromosome"/>
</dbReference>
<dbReference type="EMBL" id="CP071793">
    <property type="protein sequence ID" value="QTD51438.1"/>
    <property type="molecule type" value="Genomic_DNA"/>
</dbReference>
<feature type="transmembrane region" description="Helical" evidence="1">
    <location>
        <begin position="184"/>
        <end position="202"/>
    </location>
</feature>
<keyword evidence="1" id="KW-0472">Membrane</keyword>
<accession>A0A8A4TR00</accession>